<dbReference type="EMBL" id="CASHTH010003129">
    <property type="protein sequence ID" value="CAI8040752.1"/>
    <property type="molecule type" value="Genomic_DNA"/>
</dbReference>
<keyword evidence="2" id="KW-1185">Reference proteome</keyword>
<proteinExistence type="predicted"/>
<accession>A0AA35X7Q8</accession>
<protein>
    <submittedName>
        <fullName evidence="1">Uncharacterized protein</fullName>
    </submittedName>
</protein>
<gene>
    <name evidence="1" type="ORF">GBAR_LOCUS22661</name>
</gene>
<organism evidence="1 2">
    <name type="scientific">Geodia barretti</name>
    <name type="common">Barrett's horny sponge</name>
    <dbReference type="NCBI Taxonomy" id="519541"/>
    <lineage>
        <taxon>Eukaryota</taxon>
        <taxon>Metazoa</taxon>
        <taxon>Porifera</taxon>
        <taxon>Demospongiae</taxon>
        <taxon>Heteroscleromorpha</taxon>
        <taxon>Tetractinellida</taxon>
        <taxon>Astrophorina</taxon>
        <taxon>Geodiidae</taxon>
        <taxon>Geodia</taxon>
    </lineage>
</organism>
<dbReference type="AlphaFoldDB" id="A0AA35X7Q8"/>
<reference evidence="1" key="1">
    <citation type="submission" date="2023-03" db="EMBL/GenBank/DDBJ databases">
        <authorList>
            <person name="Steffen K."/>
            <person name="Cardenas P."/>
        </authorList>
    </citation>
    <scope>NUCLEOTIDE SEQUENCE</scope>
</reference>
<dbReference type="Proteomes" id="UP001174909">
    <property type="component" value="Unassembled WGS sequence"/>
</dbReference>
<comment type="caution">
    <text evidence="1">The sequence shown here is derived from an EMBL/GenBank/DDBJ whole genome shotgun (WGS) entry which is preliminary data.</text>
</comment>
<name>A0AA35X7Q8_GEOBA</name>
<evidence type="ECO:0000313" key="1">
    <source>
        <dbReference type="EMBL" id="CAI8040752.1"/>
    </source>
</evidence>
<evidence type="ECO:0000313" key="2">
    <source>
        <dbReference type="Proteomes" id="UP001174909"/>
    </source>
</evidence>
<sequence length="41" mass="4555">MYSSHSLCESSPTRLLFGLLSTVTGVAMNHDTSLRYQPWAP</sequence>